<reference evidence="2" key="1">
    <citation type="submission" date="2020-01" db="EMBL/GenBank/DDBJ databases">
        <authorList>
            <person name="Meier V. D."/>
            <person name="Meier V D."/>
        </authorList>
    </citation>
    <scope>NUCLEOTIDE SEQUENCE</scope>
    <source>
        <strain evidence="2">HLG_WM_MAG_06</strain>
    </source>
</reference>
<organism evidence="2">
    <name type="scientific">uncultured Sulfurovum sp</name>
    <dbReference type="NCBI Taxonomy" id="269237"/>
    <lineage>
        <taxon>Bacteria</taxon>
        <taxon>Pseudomonadati</taxon>
        <taxon>Campylobacterota</taxon>
        <taxon>Epsilonproteobacteria</taxon>
        <taxon>Campylobacterales</taxon>
        <taxon>Sulfurovaceae</taxon>
        <taxon>Sulfurovum</taxon>
        <taxon>environmental samples</taxon>
    </lineage>
</organism>
<dbReference type="AlphaFoldDB" id="A0A6S6SV72"/>
<dbReference type="Pfam" id="PF26342">
    <property type="entry name" value="TP_1001_2nd"/>
    <property type="match status" value="1"/>
</dbReference>
<dbReference type="Gene3D" id="2.60.40.2080">
    <property type="match status" value="1"/>
</dbReference>
<protein>
    <recommendedName>
        <fullName evidence="1">TP-1001-like C-terminal domain-containing protein</fullName>
    </recommendedName>
</protein>
<dbReference type="EMBL" id="CACVAP010000052">
    <property type="protein sequence ID" value="CAA6807195.1"/>
    <property type="molecule type" value="Genomic_DNA"/>
</dbReference>
<gene>
    <name evidence="2" type="ORF">HELGO_WM15901</name>
</gene>
<accession>A0A6S6SV72</accession>
<proteinExistence type="predicted"/>
<dbReference type="InterPro" id="IPR036415">
    <property type="entry name" value="Lamin_tail_dom_sf"/>
</dbReference>
<sequence>MRNNTIKIIVLLLLFSTSLYSWKMEADKIVIKNTKTAFVTHINFRQTYDTVPLIFTLPTDSGSDSATIRINNISTTGFDAYIVEPDGDNGAHGEMSAIPYIAIEEGNHELPDGTKVVAQKVSTNKFQSKLISGSGWKSISLSGFNTAPTVLGEVQTRNSERTDLPVPNAVSQPWMTTAISAVTSSGFSLALERSETSIGTLQNEDVAYLAMESGLHGANHYFASNEADKIEYESIRSTDTITGWSNSATGDVINFSKTYSNPIAIANKNTRDGADGGWLRRRNISTSSISLVVDEDISNDTDRSHTDEIVGVLLFSEPFDAEFIYSGQAEMKINEVMYQEITTGTANEEFVEFLVSKSGNLNGYILSDQDTNYYIFPPFTVNQGEYVVYHTGAGVNSSSNGIHHFYRNSSTILNNTGDEVLLLKPSNDMIVLSDNKVFNAVPFDYVAYETASNVDAIPTSEGGVTLSWDFSYATELDDADDGLSISLSPNGVDGDSSACWEFTASGNASDNGCSGYILTVDTDLTSSYTYSIGVSNTNPLAKPDIKLEKTSLTIYDPINMEANPKAIPGALVKYTILARNEGLGITDENTIAIGDNIPANMKLCVSTVSRCTESAFVEGVVNSTLSLGSVEYSNNNGTDFLYTPTADAEGFDIDVTNVRVKLNGSFKESDGVNHPSFSLELKMGIL</sequence>
<evidence type="ECO:0000259" key="1">
    <source>
        <dbReference type="Pfam" id="PF26342"/>
    </source>
</evidence>
<name>A0A6S6SV72_9BACT</name>
<evidence type="ECO:0000313" key="2">
    <source>
        <dbReference type="EMBL" id="CAA6807195.1"/>
    </source>
</evidence>
<dbReference type="InterPro" id="IPR058683">
    <property type="entry name" value="TP_1001-like_C"/>
</dbReference>
<dbReference type="InterPro" id="IPR037221">
    <property type="entry name" value="H-type_lectin_dom_sf"/>
</dbReference>
<feature type="domain" description="TP-1001-like C-terminal" evidence="1">
    <location>
        <begin position="329"/>
        <end position="392"/>
    </location>
</feature>
<dbReference type="SUPFAM" id="SSF74853">
    <property type="entry name" value="Lamin A/C globular tail domain"/>
    <property type="match status" value="1"/>
</dbReference>